<name>A0AAC9Z8A8_9RHOB</name>
<sequence length="294" mass="32603">MIIIQPIDVTDANLTTNVPLPEIEWTAGTTPEGEERRIGNDLYRAVIETADGPVTGVNADPPTWIRIGVVNRFQMFDEFYHSQTVATERIEVTVQPSEVVNSVTLLNLDALSARVTVDDGAGGTLYDETKSLLDNSQVVDYWEYFFSPILRRRDVTFIDLPSYSQAVTITVTGAAGAEVSVGGAFIGRQRIIGEAVYGTRRDLLNFSTKERDQFGRFNIVSRNKAKLVTYEVAVETRNNDYVADFLEDVADVPCIYIGDPTRGGTITYGYPRDFGFPYETPSISKLSLEVESVT</sequence>
<reference evidence="1 2" key="1">
    <citation type="journal article" date="2017" name="Front. Microbiol.">
        <title>Phaeobacter piscinae sp. nov., a species of the Roseobacter group and potential aquaculture probiont.</title>
        <authorList>
            <person name="Sonnenschein E.C."/>
            <person name="Phippen C.B.W."/>
            <person name="Nielsen K.F."/>
            <person name="Mateiu R.V."/>
            <person name="Melchiorsen J."/>
            <person name="Gram L."/>
            <person name="Overmann J."/>
            <person name="Freese H.M."/>
        </authorList>
    </citation>
    <scope>NUCLEOTIDE SEQUENCE [LARGE SCALE GENOMIC DNA]</scope>
    <source>
        <strain evidence="1 2">P63</strain>
    </source>
</reference>
<proteinExistence type="predicted"/>
<gene>
    <name evidence="1" type="ORF">PhaeoP63_01776</name>
</gene>
<evidence type="ECO:0000313" key="1">
    <source>
        <dbReference type="EMBL" id="ATF05851.1"/>
    </source>
</evidence>
<accession>A0AAC9Z8A8</accession>
<dbReference type="RefSeq" id="WP_024097217.1">
    <property type="nucleotide sequence ID" value="NZ_CP010588.1"/>
</dbReference>
<protein>
    <submittedName>
        <fullName evidence="1">Uncharacterized protein</fullName>
    </submittedName>
</protein>
<dbReference type="Proteomes" id="UP000217545">
    <property type="component" value="Chromosome"/>
</dbReference>
<dbReference type="GeneID" id="31846181"/>
<organism evidence="1 2">
    <name type="scientific">Phaeobacter gallaeciensis</name>
    <dbReference type="NCBI Taxonomy" id="60890"/>
    <lineage>
        <taxon>Bacteria</taxon>
        <taxon>Pseudomonadati</taxon>
        <taxon>Pseudomonadota</taxon>
        <taxon>Alphaproteobacteria</taxon>
        <taxon>Rhodobacterales</taxon>
        <taxon>Roseobacteraceae</taxon>
        <taxon>Phaeobacter</taxon>
    </lineage>
</organism>
<dbReference type="EMBL" id="CP010784">
    <property type="protein sequence ID" value="ATF05851.1"/>
    <property type="molecule type" value="Genomic_DNA"/>
</dbReference>
<evidence type="ECO:0000313" key="2">
    <source>
        <dbReference type="Proteomes" id="UP000217545"/>
    </source>
</evidence>
<dbReference type="AlphaFoldDB" id="A0AAC9Z8A8"/>